<dbReference type="Proteomes" id="UP001396334">
    <property type="component" value="Unassembled WGS sequence"/>
</dbReference>
<proteinExistence type="predicted"/>
<evidence type="ECO:0000313" key="2">
    <source>
        <dbReference type="Proteomes" id="UP001396334"/>
    </source>
</evidence>
<protein>
    <submittedName>
        <fullName evidence="1">Uncharacterized protein</fullName>
    </submittedName>
</protein>
<evidence type="ECO:0000313" key="1">
    <source>
        <dbReference type="EMBL" id="KAK9018731.1"/>
    </source>
</evidence>
<name>A0ABR2S0I0_9ROSI</name>
<keyword evidence="2" id="KW-1185">Reference proteome</keyword>
<gene>
    <name evidence="1" type="ORF">V6N11_033778</name>
</gene>
<dbReference type="EMBL" id="JBBPBN010000018">
    <property type="protein sequence ID" value="KAK9018731.1"/>
    <property type="molecule type" value="Genomic_DNA"/>
</dbReference>
<comment type="caution">
    <text evidence="1">The sequence shown here is derived from an EMBL/GenBank/DDBJ whole genome shotgun (WGS) entry which is preliminary data.</text>
</comment>
<organism evidence="1 2">
    <name type="scientific">Hibiscus sabdariffa</name>
    <name type="common">roselle</name>
    <dbReference type="NCBI Taxonomy" id="183260"/>
    <lineage>
        <taxon>Eukaryota</taxon>
        <taxon>Viridiplantae</taxon>
        <taxon>Streptophyta</taxon>
        <taxon>Embryophyta</taxon>
        <taxon>Tracheophyta</taxon>
        <taxon>Spermatophyta</taxon>
        <taxon>Magnoliopsida</taxon>
        <taxon>eudicotyledons</taxon>
        <taxon>Gunneridae</taxon>
        <taxon>Pentapetalae</taxon>
        <taxon>rosids</taxon>
        <taxon>malvids</taxon>
        <taxon>Malvales</taxon>
        <taxon>Malvaceae</taxon>
        <taxon>Malvoideae</taxon>
        <taxon>Hibiscus</taxon>
    </lineage>
</organism>
<sequence length="72" mass="8126">MKTQQRPSLLFFIDFVRRAIEGLNYERGFRVIHEVTYVMSGSSESSCIIPQELISFYATLSSGLSKDDGFVG</sequence>
<accession>A0ABR2S0I0</accession>
<reference evidence="1 2" key="1">
    <citation type="journal article" date="2024" name="G3 (Bethesda)">
        <title>Genome assembly of Hibiscus sabdariffa L. provides insights into metabolisms of medicinal natural products.</title>
        <authorList>
            <person name="Kim T."/>
        </authorList>
    </citation>
    <scope>NUCLEOTIDE SEQUENCE [LARGE SCALE GENOMIC DNA]</scope>
    <source>
        <strain evidence="1">TK-2024</strain>
        <tissue evidence="1">Old leaves</tissue>
    </source>
</reference>